<accession>A0A645HIF7</accession>
<comment type="caution">
    <text evidence="1">The sequence shown here is derived from an EMBL/GenBank/DDBJ whole genome shotgun (WGS) entry which is preliminary data.</text>
</comment>
<name>A0A645HIF7_9ZZZZ</name>
<sequence length="182" mass="21457">MVRTVHQRRFQPHQRVPCQHTVGHCFLQPFFYRREIVFRHRAAKYLFFKYQPFAVGGLKLNPHVAKLPVPAGLLFVPALLFHLFPQAFTVGDPGLRQLHFHAKLRFQLADHHVKVLFAKPGDHLLHRLGIHLIAQRAILFHQPRKRTGNFALVALLLQLQRHRIGRVREGRRRHFKQLARRT</sequence>
<dbReference type="AlphaFoldDB" id="A0A645HIF7"/>
<dbReference type="EMBL" id="VSSQ01089047">
    <property type="protein sequence ID" value="MPN35453.1"/>
    <property type="molecule type" value="Genomic_DNA"/>
</dbReference>
<protein>
    <submittedName>
        <fullName evidence="1">Uncharacterized protein</fullName>
    </submittedName>
</protein>
<reference evidence="1" key="1">
    <citation type="submission" date="2019-08" db="EMBL/GenBank/DDBJ databases">
        <authorList>
            <person name="Kucharzyk K."/>
            <person name="Murdoch R.W."/>
            <person name="Higgins S."/>
            <person name="Loffler F."/>
        </authorList>
    </citation>
    <scope>NUCLEOTIDE SEQUENCE</scope>
</reference>
<evidence type="ECO:0000313" key="1">
    <source>
        <dbReference type="EMBL" id="MPN35453.1"/>
    </source>
</evidence>
<organism evidence="1">
    <name type="scientific">bioreactor metagenome</name>
    <dbReference type="NCBI Taxonomy" id="1076179"/>
    <lineage>
        <taxon>unclassified sequences</taxon>
        <taxon>metagenomes</taxon>
        <taxon>ecological metagenomes</taxon>
    </lineage>
</organism>
<gene>
    <name evidence="1" type="ORF">SDC9_182951</name>
</gene>
<proteinExistence type="predicted"/>